<comment type="caution">
    <text evidence="2">The sequence shown here is derived from an EMBL/GenBank/DDBJ whole genome shotgun (WGS) entry which is preliminary data.</text>
</comment>
<feature type="transmembrane region" description="Helical" evidence="1">
    <location>
        <begin position="6"/>
        <end position="26"/>
    </location>
</feature>
<dbReference type="AlphaFoldDB" id="A0A432W945"/>
<evidence type="ECO:0000256" key="1">
    <source>
        <dbReference type="SAM" id="Phobius"/>
    </source>
</evidence>
<evidence type="ECO:0000313" key="2">
    <source>
        <dbReference type="EMBL" id="RUO26673.1"/>
    </source>
</evidence>
<dbReference type="Proteomes" id="UP000288293">
    <property type="component" value="Unassembled WGS sequence"/>
</dbReference>
<gene>
    <name evidence="2" type="ORF">CWE09_08225</name>
</gene>
<keyword evidence="1" id="KW-0812">Transmembrane</keyword>
<dbReference type="NCBIfam" id="TIGR02532">
    <property type="entry name" value="IV_pilin_GFxxxE"/>
    <property type="match status" value="1"/>
</dbReference>
<dbReference type="Gene3D" id="3.30.700.10">
    <property type="entry name" value="Glycoprotein, Type 4 Pilin"/>
    <property type="match status" value="1"/>
</dbReference>
<protein>
    <submittedName>
        <fullName evidence="2">Uncharacterized protein</fullName>
    </submittedName>
</protein>
<dbReference type="EMBL" id="PIPL01000001">
    <property type="protein sequence ID" value="RUO26673.1"/>
    <property type="molecule type" value="Genomic_DNA"/>
</dbReference>
<dbReference type="InterPro" id="IPR045584">
    <property type="entry name" value="Pilin-like"/>
</dbReference>
<proteinExistence type="predicted"/>
<organism evidence="2 3">
    <name type="scientific">Aliidiomarina minuta</name>
    <dbReference type="NCBI Taxonomy" id="880057"/>
    <lineage>
        <taxon>Bacteria</taxon>
        <taxon>Pseudomonadati</taxon>
        <taxon>Pseudomonadota</taxon>
        <taxon>Gammaproteobacteria</taxon>
        <taxon>Alteromonadales</taxon>
        <taxon>Idiomarinaceae</taxon>
        <taxon>Aliidiomarina</taxon>
    </lineage>
</organism>
<dbReference type="InterPro" id="IPR012902">
    <property type="entry name" value="N_methyl_site"/>
</dbReference>
<dbReference type="OrthoDB" id="6238397at2"/>
<accession>A0A432W945</accession>
<keyword evidence="3" id="KW-1185">Reference proteome</keyword>
<dbReference type="Pfam" id="PF07963">
    <property type="entry name" value="N_methyl"/>
    <property type="match status" value="1"/>
</dbReference>
<dbReference type="RefSeq" id="WP_126803483.1">
    <property type="nucleotide sequence ID" value="NZ_PIPL01000001.1"/>
</dbReference>
<evidence type="ECO:0000313" key="3">
    <source>
        <dbReference type="Proteomes" id="UP000288293"/>
    </source>
</evidence>
<keyword evidence="1" id="KW-0472">Membrane</keyword>
<dbReference type="SUPFAM" id="SSF54523">
    <property type="entry name" value="Pili subunits"/>
    <property type="match status" value="1"/>
</dbReference>
<name>A0A432W945_9GAMM</name>
<sequence>MRAKGFTLVELIIVIVILGILSVYAAPRLFSTQDSDLTGIQASMISLFRLQQQRAMQDTEKFFQYGAYYGVAMDNSQLVGVKDCGSLPITIETDAIATGNLDLTLQGESWPICFNSLGCIGEQCGNIALEITLSGSGAASRQLCINTQGFIRSGVC</sequence>
<reference evidence="2 3" key="1">
    <citation type="journal article" date="2011" name="Front. Microbiol.">
        <title>Genomic signatures of strain selection and enhancement in Bacillus atrophaeus var. globigii, a historical biowarfare simulant.</title>
        <authorList>
            <person name="Gibbons H.S."/>
            <person name="Broomall S.M."/>
            <person name="McNew L.A."/>
            <person name="Daligault H."/>
            <person name="Chapman C."/>
            <person name="Bruce D."/>
            <person name="Karavis M."/>
            <person name="Krepps M."/>
            <person name="McGregor P.A."/>
            <person name="Hong C."/>
            <person name="Park K.H."/>
            <person name="Akmal A."/>
            <person name="Feldman A."/>
            <person name="Lin J.S."/>
            <person name="Chang W.E."/>
            <person name="Higgs B.W."/>
            <person name="Demirev P."/>
            <person name="Lindquist J."/>
            <person name="Liem A."/>
            <person name="Fochler E."/>
            <person name="Read T.D."/>
            <person name="Tapia R."/>
            <person name="Johnson S."/>
            <person name="Bishop-Lilly K.A."/>
            <person name="Detter C."/>
            <person name="Han C."/>
            <person name="Sozhamannan S."/>
            <person name="Rosenzweig C.N."/>
            <person name="Skowronski E.W."/>
        </authorList>
    </citation>
    <scope>NUCLEOTIDE SEQUENCE [LARGE SCALE GENOMIC DNA]</scope>
    <source>
        <strain evidence="2 3">MLST1</strain>
    </source>
</reference>
<keyword evidence="1" id="KW-1133">Transmembrane helix</keyword>